<dbReference type="RefSeq" id="WP_122148595.1">
    <property type="nucleotide sequence ID" value="NZ_RFFI01000024.1"/>
</dbReference>
<dbReference type="OrthoDB" id="7032846at2"/>
<dbReference type="Pfam" id="PF22014">
    <property type="entry name" value="DUF6932"/>
    <property type="match status" value="1"/>
</dbReference>
<dbReference type="InterPro" id="IPR053860">
    <property type="entry name" value="DUF6932"/>
</dbReference>
<evidence type="ECO:0000313" key="2">
    <source>
        <dbReference type="Proteomes" id="UP000269289"/>
    </source>
</evidence>
<gene>
    <name evidence="1" type="ORF">EBM89_06265</name>
</gene>
<comment type="caution">
    <text evidence="1">The sequence shown here is derived from an EMBL/GenBank/DDBJ whole genome shotgun (WGS) entry which is preliminary data.</text>
</comment>
<evidence type="ECO:0000313" key="1">
    <source>
        <dbReference type="EMBL" id="RMI13004.1"/>
    </source>
</evidence>
<protein>
    <submittedName>
        <fullName evidence="1">Uncharacterized protein</fullName>
    </submittedName>
</protein>
<dbReference type="AlphaFoldDB" id="A0A3M2JIU8"/>
<name>A0A3M2JIU8_9CELL</name>
<keyword evidence="2" id="KW-1185">Reference proteome</keyword>
<proteinExistence type="predicted"/>
<organism evidence="1 2">
    <name type="scientific">Cellulomonas triticagri</name>
    <dbReference type="NCBI Taxonomy" id="2483352"/>
    <lineage>
        <taxon>Bacteria</taxon>
        <taxon>Bacillati</taxon>
        <taxon>Actinomycetota</taxon>
        <taxon>Actinomycetes</taxon>
        <taxon>Micrococcales</taxon>
        <taxon>Cellulomonadaceae</taxon>
        <taxon>Cellulomonas</taxon>
    </lineage>
</organism>
<dbReference type="Proteomes" id="UP000269289">
    <property type="component" value="Unassembled WGS sequence"/>
</dbReference>
<reference evidence="1 2" key="1">
    <citation type="submission" date="2018-10" db="EMBL/GenBank/DDBJ databases">
        <title>Isolation, diversity and antifungal activity of actinobacteria from wheat.</title>
        <authorList>
            <person name="Han C."/>
        </authorList>
    </citation>
    <scope>NUCLEOTIDE SEQUENCE [LARGE SCALE GENOMIC DNA]</scope>
    <source>
        <strain evidence="1 2">NEAU-YY56</strain>
    </source>
</reference>
<sequence>MIPEPTGPYGLLPAGCHRATLDEIADVFVKRAPFAGARDKLWSTFLTYLDGVWVHLPSARLWIDGGFVTHKAWAAPHDVDVCLVVRSRELDAVPDAVLDGMLTKFSSSGGRIQPMAGAVDAFVAMRGSAEDQQYFRNQWSRVKGPDQSEVPGTEKGYVEVLAP</sequence>
<accession>A0A3M2JIU8</accession>
<dbReference type="EMBL" id="RFFI01000024">
    <property type="protein sequence ID" value="RMI13004.1"/>
    <property type="molecule type" value="Genomic_DNA"/>
</dbReference>